<dbReference type="EMBL" id="LYXU01000003">
    <property type="protein sequence ID" value="OBS22086.1"/>
    <property type="molecule type" value="Genomic_DNA"/>
</dbReference>
<evidence type="ECO:0000256" key="1">
    <source>
        <dbReference type="SAM" id="MobiDB-lite"/>
    </source>
</evidence>
<evidence type="ECO:0000313" key="2">
    <source>
        <dbReference type="EMBL" id="OBS22086.1"/>
    </source>
</evidence>
<protein>
    <submittedName>
        <fullName evidence="2">Uncharacterized protein</fullName>
    </submittedName>
</protein>
<accession>A0A1B8AP09</accession>
<dbReference type="Proteomes" id="UP000091967">
    <property type="component" value="Unassembled WGS sequence"/>
</dbReference>
<name>A0A1B8AP09_FUSPO</name>
<comment type="caution">
    <text evidence="2">The sequence shown here is derived from an EMBL/GenBank/DDBJ whole genome shotgun (WGS) entry which is preliminary data.</text>
</comment>
<gene>
    <name evidence="2" type="ORF">FPOA_08423</name>
</gene>
<feature type="region of interest" description="Disordered" evidence="1">
    <location>
        <begin position="1"/>
        <end position="32"/>
    </location>
</feature>
<organism evidence="2 3">
    <name type="scientific">Fusarium poae</name>
    <dbReference type="NCBI Taxonomy" id="36050"/>
    <lineage>
        <taxon>Eukaryota</taxon>
        <taxon>Fungi</taxon>
        <taxon>Dikarya</taxon>
        <taxon>Ascomycota</taxon>
        <taxon>Pezizomycotina</taxon>
        <taxon>Sordariomycetes</taxon>
        <taxon>Hypocreomycetidae</taxon>
        <taxon>Hypocreales</taxon>
        <taxon>Nectriaceae</taxon>
        <taxon>Fusarium</taxon>
    </lineage>
</organism>
<dbReference type="STRING" id="36050.A0A1B8AP09"/>
<reference evidence="2 3" key="1">
    <citation type="submission" date="2016-06" db="EMBL/GenBank/DDBJ databases">
        <title>Living apart together: crosstalk between the core and supernumerary genomes in a fungal plant pathogen.</title>
        <authorList>
            <person name="Vanheule A."/>
            <person name="Audenaert K."/>
            <person name="Warris S."/>
            <person name="Van De Geest H."/>
            <person name="Schijlen E."/>
            <person name="Hofte M."/>
            <person name="De Saeger S."/>
            <person name="Haesaert G."/>
            <person name="Waalwijk C."/>
            <person name="Van Der Lee T."/>
        </authorList>
    </citation>
    <scope>NUCLEOTIDE SEQUENCE [LARGE SCALE GENOMIC DNA]</scope>
    <source>
        <strain evidence="2 3">2516</strain>
    </source>
</reference>
<dbReference type="AlphaFoldDB" id="A0A1B8AP09"/>
<dbReference type="OMA" id="FRICAAH"/>
<proteinExistence type="predicted"/>
<keyword evidence="3" id="KW-1185">Reference proteome</keyword>
<evidence type="ECO:0000313" key="3">
    <source>
        <dbReference type="Proteomes" id="UP000091967"/>
    </source>
</evidence>
<sequence>MGGKNKKGAGKASNQPPLSRSFDVGRSSTAPNTATTTATIATDPIMGYKIRVLIYDFLSVTKDPNSAKRINSTTDEHYISAPYFDETQAAIVKAAAIDVELGRYTETADDQDLETLVLQQGKNFEDAVRALLNSFIDKRRASGDARPCGPHHLAPMYANLFGIDMEDLKDAKFLGRLRRSGL</sequence>